<accession>A0A1Y2E3X6</accession>
<evidence type="ECO:0000313" key="1">
    <source>
        <dbReference type="EMBL" id="ORY66251.1"/>
    </source>
</evidence>
<keyword evidence="2" id="KW-1185">Reference proteome</keyword>
<dbReference type="Proteomes" id="UP000193689">
    <property type="component" value="Unassembled WGS sequence"/>
</dbReference>
<sequence length="75" mass="8190">MIPVYLLDRLASCCLLPIPQLSCEVVGDELFHKFPISPPGSGSEFMKPTAPSMLTIEEHVPGHNFSLKESFSDSA</sequence>
<name>A0A1Y2E3X6_9PEZI</name>
<dbReference type="RefSeq" id="XP_040717215.1">
    <property type="nucleotide sequence ID" value="XM_040853892.1"/>
</dbReference>
<protein>
    <submittedName>
        <fullName evidence="1">Uncharacterized protein</fullName>
    </submittedName>
</protein>
<evidence type="ECO:0000313" key="2">
    <source>
        <dbReference type="Proteomes" id="UP000193689"/>
    </source>
</evidence>
<dbReference type="GeneID" id="63770104"/>
<dbReference type="AlphaFoldDB" id="A0A1Y2E3X6"/>
<dbReference type="EMBL" id="MCFJ01000005">
    <property type="protein sequence ID" value="ORY66251.1"/>
    <property type="molecule type" value="Genomic_DNA"/>
</dbReference>
<dbReference type="InParanoid" id="A0A1Y2E3X6"/>
<organism evidence="1 2">
    <name type="scientific">Pseudomassariella vexata</name>
    <dbReference type="NCBI Taxonomy" id="1141098"/>
    <lineage>
        <taxon>Eukaryota</taxon>
        <taxon>Fungi</taxon>
        <taxon>Dikarya</taxon>
        <taxon>Ascomycota</taxon>
        <taxon>Pezizomycotina</taxon>
        <taxon>Sordariomycetes</taxon>
        <taxon>Xylariomycetidae</taxon>
        <taxon>Amphisphaeriales</taxon>
        <taxon>Pseudomassariaceae</taxon>
        <taxon>Pseudomassariella</taxon>
    </lineage>
</organism>
<gene>
    <name evidence="1" type="ORF">BCR38DRAFT_175852</name>
</gene>
<proteinExistence type="predicted"/>
<comment type="caution">
    <text evidence="1">The sequence shown here is derived from an EMBL/GenBank/DDBJ whole genome shotgun (WGS) entry which is preliminary data.</text>
</comment>
<reference evidence="1 2" key="1">
    <citation type="submission" date="2016-07" db="EMBL/GenBank/DDBJ databases">
        <title>Pervasive Adenine N6-methylation of Active Genes in Fungi.</title>
        <authorList>
            <consortium name="DOE Joint Genome Institute"/>
            <person name="Mondo S.J."/>
            <person name="Dannebaum R.O."/>
            <person name="Kuo R.C."/>
            <person name="Labutti K."/>
            <person name="Haridas S."/>
            <person name="Kuo A."/>
            <person name="Salamov A."/>
            <person name="Ahrendt S.R."/>
            <person name="Lipzen A."/>
            <person name="Sullivan W."/>
            <person name="Andreopoulos W.B."/>
            <person name="Clum A."/>
            <person name="Lindquist E."/>
            <person name="Daum C."/>
            <person name="Ramamoorthy G.K."/>
            <person name="Gryganskyi A."/>
            <person name="Culley D."/>
            <person name="Magnuson J.K."/>
            <person name="James T.Y."/>
            <person name="O'Malley M.A."/>
            <person name="Stajich J.E."/>
            <person name="Spatafora J.W."/>
            <person name="Visel A."/>
            <person name="Grigoriev I.V."/>
        </authorList>
    </citation>
    <scope>NUCLEOTIDE SEQUENCE [LARGE SCALE GENOMIC DNA]</scope>
    <source>
        <strain evidence="1 2">CBS 129021</strain>
    </source>
</reference>